<sequence>MELMQLKDGFLAFLKTLGLEQYYPNKLTLRSLLEINSASLSDEELERDHIIPKTQNMNLATFSKTITSVIKKVLSEHHRSYEIEAMKRIAQELGLGIDESENKASISAEETAEKIMKNIGVRPIVEYKKTRLPLQGENWKRLARIEKEQCRLQHSRELSLEEYKVQLQKDKDEIRKKQSQYKMTETMDILIKTLSTSDDTERAFFLRWLGLKLDLRSRKHMANLRHKYTRCEQQKDRDAIARLDQELLDCSLGIEHYMREMGQVYEAASFASTKMSDKILSLPTLAAKMLLAGFPLELLDGDASNIPEKWVSDVLMELHRMVGEKSRLLVLTVLGVQSTGKSTLLNTMFGVQFAVSSGRCTRGAYMIFLPVGKDLKEELLCDFILLIDTEGLKSPALAQLEDSYEHDNELATFVIGLSDVTIINVAMENSTEMKDVLQIAVHAFLRMNEVGKKTVCHFVHQNVAGVSAHDKNMTDRKNLLEQLNEMTVIAAEMEKQPNVKKFTDVLDYDVEKNNWYIPGLWHGTPPMAQVNAGYSVAVFDFKKNLLEMLKARKQPSQIPEFLQWMSSLWRAVKFENFIFSFRNSLVAHAYDNLCKEFSDWEWSFRRHIFSLLRTAEVQISNTDTSCIHEVVDALKKNSDKEITLQTKAITEKLKDYYKRKDRYVHLVEKYKADFTNSIKSLETEMKHEVRKRLDAALNIRQNKEKVEGIHSKQASMIERQVLELLQNYKQRKVEVSDEDLKADFERMWRKEVANITGLKERDVASDVFNQLQASLGNRKIMEDLLNVDNVTQCGQVDFKARKTHVKLGKLKGLVYAHRSAKHDLQLIADDAITDCNRLIEEFTQSNSNYQETFTKALLDAIDVQLKNACDKFNTKFEIDLKLHICGIASRKFLEMNRKYVIEHDPLQCLQKFKNQYLSDFIDLYKERDQCQRKAQDFTQLCLKPAVTEYINQSIGPDIVDAVLENKTTEYSSRALFQYTILKELLEKSNFCDFAEYILHYENYAKDWIYNHIVKCFSKDMSLQKLKKKKLEIIIKKITEAVETCKHEDNRSPLPNNAEGTTILIQNLCKAMSHVISISMNTVERVLFQNTSCCDPFSKSLYECIDDLKQQIEKEISTDITETLKNVSVKPQDELFKRVFGCGVQCPFCKTPCEAGGKKHKLHHAAVHRPQGLCTYRNLVTNILCEEICTSSVHGKGTFQNRETDFQPHPYKDYQKYYPDWHIAPDMSIEASDYWKYVLVTFNKQFAERYKALPAVYPDVWNGITKEQALISLKHVFNVK</sequence>
<dbReference type="Gene3D" id="3.40.50.300">
    <property type="entry name" value="P-loop containing nucleotide triphosphate hydrolases"/>
    <property type="match status" value="1"/>
</dbReference>
<gene>
    <name evidence="3" type="ORF">PHYPO_G00012640</name>
</gene>
<organism evidence="3 4">
    <name type="scientific">Pangasianodon hypophthalmus</name>
    <name type="common">Striped catfish</name>
    <name type="synonym">Helicophagus hypophthalmus</name>
    <dbReference type="NCBI Taxonomy" id="310915"/>
    <lineage>
        <taxon>Eukaryota</taxon>
        <taxon>Metazoa</taxon>
        <taxon>Chordata</taxon>
        <taxon>Craniata</taxon>
        <taxon>Vertebrata</taxon>
        <taxon>Euteleostomi</taxon>
        <taxon>Actinopterygii</taxon>
        <taxon>Neopterygii</taxon>
        <taxon>Teleostei</taxon>
        <taxon>Ostariophysi</taxon>
        <taxon>Siluriformes</taxon>
        <taxon>Pangasiidae</taxon>
        <taxon>Pangasianodon</taxon>
    </lineage>
</organism>
<protein>
    <recommendedName>
        <fullName evidence="2">VLIG-type G domain-containing protein</fullName>
    </recommendedName>
</protein>
<dbReference type="EMBL" id="VFJC01000011">
    <property type="protein sequence ID" value="KAB5561974.1"/>
    <property type="molecule type" value="Genomic_DNA"/>
</dbReference>
<feature type="domain" description="VLIG-type G" evidence="2">
    <location>
        <begin position="325"/>
        <end position="569"/>
    </location>
</feature>
<dbReference type="InterPro" id="IPR057365">
    <property type="entry name" value="URGCP"/>
</dbReference>
<dbReference type="InterPro" id="IPR027417">
    <property type="entry name" value="P-loop_NTPase"/>
</dbReference>
<dbReference type="SUPFAM" id="SSF52540">
    <property type="entry name" value="P-loop containing nucleoside triphosphate hydrolases"/>
    <property type="match status" value="1"/>
</dbReference>
<dbReference type="Pfam" id="PF25683">
    <property type="entry name" value="URGCP_GTPase"/>
    <property type="match status" value="1"/>
</dbReference>
<comment type="caution">
    <text evidence="3">The sequence shown here is derived from an EMBL/GenBank/DDBJ whole genome shotgun (WGS) entry which is preliminary data.</text>
</comment>
<dbReference type="InterPro" id="IPR058641">
    <property type="entry name" value="GVIN1_dom"/>
</dbReference>
<evidence type="ECO:0000259" key="2">
    <source>
        <dbReference type="PROSITE" id="PS51717"/>
    </source>
</evidence>
<evidence type="ECO:0000313" key="4">
    <source>
        <dbReference type="Proteomes" id="UP000327468"/>
    </source>
</evidence>
<dbReference type="AlphaFoldDB" id="A0A5N5N3H7"/>
<dbReference type="Proteomes" id="UP000327468">
    <property type="component" value="Chromosome 10"/>
</dbReference>
<comment type="similarity">
    <text evidence="1">Belongs to the TRAFAC class dynamin-like GTPase superfamily. Very large inducible GTPase (VLIG) family.</text>
</comment>
<reference evidence="3 4" key="1">
    <citation type="submission" date="2019-06" db="EMBL/GenBank/DDBJ databases">
        <title>A chromosome-scale genome assembly of the striped catfish, Pangasianodon hypophthalmus.</title>
        <authorList>
            <person name="Wen M."/>
            <person name="Zahm M."/>
            <person name="Roques C."/>
            <person name="Cabau C."/>
            <person name="Klopp C."/>
            <person name="Donnadieu C."/>
            <person name="Jouanno E."/>
            <person name="Avarre J.-C."/>
            <person name="Campet M."/>
            <person name="Ha T.T.T."/>
            <person name="Dugue R."/>
            <person name="Lampietro C."/>
            <person name="Louis A."/>
            <person name="Herpin A."/>
            <person name="Echchiki A."/>
            <person name="Berthelot C."/>
            <person name="Parey E."/>
            <person name="Roest-Crollius H."/>
            <person name="Braasch I."/>
            <person name="Postlethwait J."/>
            <person name="Bobe J."/>
            <person name="Montfort J."/>
            <person name="Bouchez O."/>
            <person name="Begum T."/>
            <person name="Schartl M."/>
            <person name="Guiguen Y."/>
        </authorList>
    </citation>
    <scope>NUCLEOTIDE SEQUENCE [LARGE SCALE GENOMIC DNA]</scope>
    <source>
        <strain evidence="3 4">Indonesia</strain>
        <tissue evidence="3">Blood</tissue>
    </source>
</reference>
<dbReference type="PANTHER" id="PTHR14819">
    <property type="entry name" value="GTP-BINDING"/>
    <property type="match status" value="1"/>
</dbReference>
<dbReference type="PANTHER" id="PTHR14819:SF9">
    <property type="entry name" value="UP-REGULATOR OF CELL PROLIFERATION-LIKE"/>
    <property type="match status" value="1"/>
</dbReference>
<name>A0A5N5N3H7_PANHP</name>
<accession>A0A5N5N3H7</accession>
<dbReference type="GO" id="GO:0005525">
    <property type="term" value="F:GTP binding"/>
    <property type="evidence" value="ECO:0007669"/>
    <property type="project" value="InterPro"/>
</dbReference>
<dbReference type="Pfam" id="PF25974">
    <property type="entry name" value="URGCP_9th"/>
    <property type="match status" value="1"/>
</dbReference>
<dbReference type="PROSITE" id="PS51717">
    <property type="entry name" value="G_VLIG"/>
    <property type="match status" value="1"/>
</dbReference>
<proteinExistence type="inferred from homology"/>
<keyword evidence="4" id="KW-1185">Reference proteome</keyword>
<evidence type="ECO:0000313" key="3">
    <source>
        <dbReference type="EMBL" id="KAB5561974.1"/>
    </source>
</evidence>
<dbReference type="Pfam" id="PF25496">
    <property type="entry name" value="URGCP"/>
    <property type="match status" value="1"/>
</dbReference>
<dbReference type="InterPro" id="IPR030383">
    <property type="entry name" value="G_VLIG_dom"/>
</dbReference>
<evidence type="ECO:0000256" key="1">
    <source>
        <dbReference type="ARBA" id="ARBA00006828"/>
    </source>
</evidence>
<dbReference type="InterPro" id="IPR052986">
    <property type="entry name" value="VLIG_GTPase"/>
</dbReference>